<keyword evidence="7" id="KW-0238">DNA-binding</keyword>
<evidence type="ECO:0000256" key="5">
    <source>
        <dbReference type="ARBA" id="ARBA00022454"/>
    </source>
</evidence>
<evidence type="ECO:0000259" key="10">
    <source>
        <dbReference type="SMART" id="SM00976"/>
    </source>
</evidence>
<comment type="similarity">
    <text evidence="3">Belongs to the telombin family.</text>
</comment>
<keyword evidence="8" id="KW-0539">Nucleus</keyword>
<evidence type="ECO:0000256" key="8">
    <source>
        <dbReference type="ARBA" id="ARBA00023242"/>
    </source>
</evidence>
<evidence type="ECO:0000313" key="12">
    <source>
        <dbReference type="Proteomes" id="UP000623687"/>
    </source>
</evidence>
<feature type="region of interest" description="Disordered" evidence="9">
    <location>
        <begin position="181"/>
        <end position="346"/>
    </location>
</feature>
<dbReference type="RefSeq" id="XP_036636086.1">
    <property type="nucleotide sequence ID" value="XM_036770241.1"/>
</dbReference>
<dbReference type="SUPFAM" id="SSF50249">
    <property type="entry name" value="Nucleic acid-binding proteins"/>
    <property type="match status" value="3"/>
</dbReference>
<evidence type="ECO:0000256" key="9">
    <source>
        <dbReference type="SAM" id="MobiDB-lite"/>
    </source>
</evidence>
<reference evidence="11" key="1">
    <citation type="submission" date="2019-07" db="EMBL/GenBank/DDBJ databases">
        <authorList>
            <person name="Palmer J.M."/>
        </authorList>
    </citation>
    <scope>NUCLEOTIDE SEQUENCE</scope>
    <source>
        <strain evidence="11">PC9</strain>
    </source>
</reference>
<dbReference type="GO" id="GO:0032210">
    <property type="term" value="P:regulation of telomere maintenance via telomerase"/>
    <property type="evidence" value="ECO:0007669"/>
    <property type="project" value="TreeGrafter"/>
</dbReference>
<comment type="caution">
    <text evidence="11">The sequence shown here is derived from an EMBL/GenBank/DDBJ whole genome shotgun (WGS) entry which is preliminary data.</text>
</comment>
<evidence type="ECO:0000256" key="2">
    <source>
        <dbReference type="ARBA" id="ARBA00004574"/>
    </source>
</evidence>
<organism evidence="11 12">
    <name type="scientific">Pleurotus ostreatus</name>
    <name type="common">Oyster mushroom</name>
    <name type="synonym">White-rot fungus</name>
    <dbReference type="NCBI Taxonomy" id="5322"/>
    <lineage>
        <taxon>Eukaryota</taxon>
        <taxon>Fungi</taxon>
        <taxon>Dikarya</taxon>
        <taxon>Basidiomycota</taxon>
        <taxon>Agaricomycotina</taxon>
        <taxon>Agaricomycetes</taxon>
        <taxon>Agaricomycetidae</taxon>
        <taxon>Agaricales</taxon>
        <taxon>Pleurotineae</taxon>
        <taxon>Pleurotaceae</taxon>
        <taxon>Pleurotus</taxon>
    </lineage>
</organism>
<evidence type="ECO:0000256" key="7">
    <source>
        <dbReference type="ARBA" id="ARBA00023125"/>
    </source>
</evidence>
<dbReference type="Pfam" id="PF16686">
    <property type="entry name" value="POT1PC"/>
    <property type="match status" value="1"/>
</dbReference>
<proteinExistence type="inferred from homology"/>
<dbReference type="PANTHER" id="PTHR14513">
    <property type="entry name" value="PROTECTION OF TELOMERES 1"/>
    <property type="match status" value="1"/>
</dbReference>
<keyword evidence="6" id="KW-0779">Telomere</keyword>
<protein>
    <recommendedName>
        <fullName evidence="4">Protection of telomeres protein 1</fullName>
    </recommendedName>
</protein>
<dbReference type="InterPro" id="IPR011564">
    <property type="entry name" value="Telomer_end-bd_POT1/Cdc13"/>
</dbReference>
<dbReference type="VEuPathDB" id="FungiDB:PC9H_000586"/>
<dbReference type="GO" id="GO:0098505">
    <property type="term" value="F:G-rich strand telomeric DNA binding"/>
    <property type="evidence" value="ECO:0007669"/>
    <property type="project" value="TreeGrafter"/>
</dbReference>
<evidence type="ECO:0000256" key="4">
    <source>
        <dbReference type="ARBA" id="ARBA00015253"/>
    </source>
</evidence>
<dbReference type="InterPro" id="IPR012340">
    <property type="entry name" value="NA-bd_OB-fold"/>
</dbReference>
<evidence type="ECO:0000256" key="6">
    <source>
        <dbReference type="ARBA" id="ARBA00022895"/>
    </source>
</evidence>
<dbReference type="InterPro" id="IPR028389">
    <property type="entry name" value="POT1"/>
</dbReference>
<dbReference type="GeneID" id="59370427"/>
<dbReference type="Pfam" id="PF02765">
    <property type="entry name" value="POT1"/>
    <property type="match status" value="1"/>
</dbReference>
<keyword evidence="5" id="KW-0158">Chromosome</keyword>
<dbReference type="OrthoDB" id="2186770at2759"/>
<dbReference type="EMBL" id="JACETU010000001">
    <property type="protein sequence ID" value="KAF7440242.1"/>
    <property type="molecule type" value="Genomic_DNA"/>
</dbReference>
<dbReference type="Proteomes" id="UP000623687">
    <property type="component" value="Unassembled WGS sequence"/>
</dbReference>
<name>A0A8H7DWR6_PLEOS</name>
<comment type="subcellular location">
    <subcellularLocation>
        <location evidence="2">Chromosome</location>
        <location evidence="2">Telomere</location>
    </subcellularLocation>
    <subcellularLocation>
        <location evidence="1">Nucleus</location>
    </subcellularLocation>
</comment>
<dbReference type="GO" id="GO:0010521">
    <property type="term" value="F:telomerase inhibitor activity"/>
    <property type="evidence" value="ECO:0007669"/>
    <property type="project" value="TreeGrafter"/>
</dbReference>
<dbReference type="GO" id="GO:0016233">
    <property type="term" value="P:telomere capping"/>
    <property type="evidence" value="ECO:0007669"/>
    <property type="project" value="TreeGrafter"/>
</dbReference>
<feature type="domain" description="Telomeric single stranded DNA binding POT1/Cdc13" evidence="10">
    <location>
        <begin position="356"/>
        <end position="518"/>
    </location>
</feature>
<keyword evidence="12" id="KW-1185">Reference proteome</keyword>
<accession>A0A8H7DWR6</accession>
<sequence length="1031" mass="114891">MKRAVPYEDTRIAKKARISEDAFDEALECSVQDLYRSDTDGTGFLRAKVFMIWPTVNGQLRIQVRVVVDSKQVGFEVTFSGQCAEYFSREHLHFHSTDEVLLSLRGAEVQKKKPSTSPTTFPISLRYAEGTMIKFIKTVRWGDEERVVDTWKLKAEEPDWFKSPSPVDDVNEVISKPEFKPIVPRKRVDTHISSRTPSNEHSPVGRHSPPSKAVVDRSDDAQDAHKLQKGKRAPSPPAQGSSTRERPPRAVKMSKRQKKVDRLAQKHPNGVSAKEIADGTRAEEPIPNPPTRDDTPATCGSVRHEEPGKVDIQATNGSKHPEEPGLNTSATPTVESASTKPPELRVGFTNDVGDKFSPLADLKQVGVFCNVVGVVVRCTPAEKSRKGDFTCTISIVDPTCYSTISYDLAPSEGFIITCFTGRYKEWLPAAAQRGDILILYGLKTSEWNGSVRGTGFKNRLKWTIYSPASQTTHHGHLDTSVVPLSEGADGGFGLAFTPFRSPTAAEIAYCKGLSHWWEGVVKSREEAQKEVTVIGNYGGEIYQRPTQRWSRVHRLISDAHPDAPPSGYFDCTVEVLYGILNDGGSGVYSLFVTDYTANPAMYPVQADWAPSDLMDSILKIEMWDNAAPMGPTMEQGQYYSMKNVRAKVNNAGYLEAKIVEPKISHVGEGEDDMHLKALLERKKAWQQNSSSTDGTRVYPHQLLRDIQDGQRFTCTVEVLYVDSGAHGANAFIYVTDYTLNPMLTSSHPLEAWASDLEGQVLKVQLSDGQAATGKRLEAGSFCQLRNVRVKSSYATDGIRGYLGGEQRLIMKLQRESESDDMKSLLTRKDAWSGQSSTIVTKLLLTTNVPTPLSPPNLAPSRRKPYVSIEKGKAGSSDFYVLGRVIDFWPSDVEDFVLLYCSNCRTNIPKSQKACLECVDMDHEFVQFHYRVFLRLQDEDGGTLDVIVTHKSPLLSQVKLADLHEDASAVKSVIDRLAPYFGNLLQVHDSWTKGMRLVIDTPYFYWKITSRELPLNDSSTFVYYLIDVNECT</sequence>
<dbReference type="InterPro" id="IPR032042">
    <property type="entry name" value="POT1PC"/>
</dbReference>
<dbReference type="PANTHER" id="PTHR14513:SF0">
    <property type="entry name" value="PROTECTION OF TELOMERES PROTEIN 1"/>
    <property type="match status" value="1"/>
</dbReference>
<feature type="compositionally biased region" description="Basic and acidic residues" evidence="9">
    <location>
        <begin position="275"/>
        <end position="284"/>
    </location>
</feature>
<dbReference type="SMART" id="SM00976">
    <property type="entry name" value="Telo_bind"/>
    <property type="match status" value="1"/>
</dbReference>
<dbReference type="Gene3D" id="2.40.50.140">
    <property type="entry name" value="Nucleic acid-binding proteins"/>
    <property type="match status" value="3"/>
</dbReference>
<dbReference type="AlphaFoldDB" id="A0A8H7DWR6"/>
<feature type="compositionally biased region" description="Polar residues" evidence="9">
    <location>
        <begin position="326"/>
        <end position="339"/>
    </location>
</feature>
<evidence type="ECO:0000313" key="11">
    <source>
        <dbReference type="EMBL" id="KAF7440242.1"/>
    </source>
</evidence>
<evidence type="ECO:0000256" key="3">
    <source>
        <dbReference type="ARBA" id="ARBA00008442"/>
    </source>
</evidence>
<dbReference type="GO" id="GO:0000783">
    <property type="term" value="C:nuclear telomere cap complex"/>
    <property type="evidence" value="ECO:0007669"/>
    <property type="project" value="TreeGrafter"/>
</dbReference>
<evidence type="ECO:0000256" key="1">
    <source>
        <dbReference type="ARBA" id="ARBA00004123"/>
    </source>
</evidence>
<feature type="compositionally biased region" description="Basic and acidic residues" evidence="9">
    <location>
        <begin position="214"/>
        <end position="226"/>
    </location>
</feature>
<gene>
    <name evidence="11" type="ORF">PC9H_000586</name>
</gene>